<dbReference type="Proteomes" id="UP000719766">
    <property type="component" value="Unassembled WGS sequence"/>
</dbReference>
<name>A0A9P7AMV9_9AGAM</name>
<sequence length="70" mass="7995">MLHSLCLGLVYSPLFPTSYPLFPPPTLILPPPLASKRLYLVLLYVHVIMNKTEHFRSRNNCSARGPRCRS</sequence>
<dbReference type="RefSeq" id="XP_041159376.1">
    <property type="nucleotide sequence ID" value="XM_041303149.1"/>
</dbReference>
<evidence type="ECO:0000313" key="1">
    <source>
        <dbReference type="EMBL" id="KAG1792807.1"/>
    </source>
</evidence>
<comment type="caution">
    <text evidence="1">The sequence shown here is derived from an EMBL/GenBank/DDBJ whole genome shotgun (WGS) entry which is preliminary data.</text>
</comment>
<evidence type="ECO:0000313" key="2">
    <source>
        <dbReference type="Proteomes" id="UP000719766"/>
    </source>
</evidence>
<organism evidence="1 2">
    <name type="scientific">Suillus plorans</name>
    <dbReference type="NCBI Taxonomy" id="116603"/>
    <lineage>
        <taxon>Eukaryota</taxon>
        <taxon>Fungi</taxon>
        <taxon>Dikarya</taxon>
        <taxon>Basidiomycota</taxon>
        <taxon>Agaricomycotina</taxon>
        <taxon>Agaricomycetes</taxon>
        <taxon>Agaricomycetidae</taxon>
        <taxon>Boletales</taxon>
        <taxon>Suillineae</taxon>
        <taxon>Suillaceae</taxon>
        <taxon>Suillus</taxon>
    </lineage>
</organism>
<proteinExistence type="predicted"/>
<gene>
    <name evidence="1" type="ORF">HD556DRAFT_1378230</name>
</gene>
<protein>
    <submittedName>
        <fullName evidence="1">Uncharacterized protein</fullName>
    </submittedName>
</protein>
<dbReference type="AlphaFoldDB" id="A0A9P7AMV9"/>
<reference evidence="1" key="1">
    <citation type="journal article" date="2020" name="New Phytol.">
        <title>Comparative genomics reveals dynamic genome evolution in host specialist ectomycorrhizal fungi.</title>
        <authorList>
            <person name="Lofgren L.A."/>
            <person name="Nguyen N.H."/>
            <person name="Vilgalys R."/>
            <person name="Ruytinx J."/>
            <person name="Liao H.L."/>
            <person name="Branco S."/>
            <person name="Kuo A."/>
            <person name="LaButti K."/>
            <person name="Lipzen A."/>
            <person name="Andreopoulos W."/>
            <person name="Pangilinan J."/>
            <person name="Riley R."/>
            <person name="Hundley H."/>
            <person name="Na H."/>
            <person name="Barry K."/>
            <person name="Grigoriev I.V."/>
            <person name="Stajich J.E."/>
            <person name="Kennedy P.G."/>
        </authorList>
    </citation>
    <scope>NUCLEOTIDE SEQUENCE</scope>
    <source>
        <strain evidence="1">S12</strain>
    </source>
</reference>
<accession>A0A9P7AMV9</accession>
<dbReference type="EMBL" id="JABBWE010000034">
    <property type="protein sequence ID" value="KAG1792807.1"/>
    <property type="molecule type" value="Genomic_DNA"/>
</dbReference>
<dbReference type="GeneID" id="64596913"/>
<keyword evidence="2" id="KW-1185">Reference proteome</keyword>